<evidence type="ECO:0000313" key="2">
    <source>
        <dbReference type="EMBL" id="KAK7089057.1"/>
    </source>
</evidence>
<protein>
    <submittedName>
        <fullName evidence="2">Uncharacterized protein</fullName>
    </submittedName>
</protein>
<evidence type="ECO:0000313" key="3">
    <source>
        <dbReference type="Proteomes" id="UP001374579"/>
    </source>
</evidence>
<keyword evidence="3" id="KW-1185">Reference proteome</keyword>
<keyword evidence="1" id="KW-0732">Signal</keyword>
<dbReference type="EMBL" id="JBAMIC010003144">
    <property type="protein sequence ID" value="KAK7089057.1"/>
    <property type="molecule type" value="Genomic_DNA"/>
</dbReference>
<sequence length="357" mass="35369">MTMGFFVLTSLLLMLVVAGAQSADRDLGEPCTSADSCVHPLIILLACDTVTGTCAVQHGAICDGPGYDHRCVAGAECSSVTVPRVCACKSSLYTATSDGKCDATAGKWGAACSGNSCGNGMFCSQVYGVCKCSTGQVVDLSTGECSDIPAQRVGYPCNASSATTACGTTGNLQCPSGGGTCQCAAGYLGPKGGTCVAVASGRVGLACTTNATCDATMFCDSGRCMCKDGSHGVIGNSCYPKARTLGGGCTRCSATTNVCTGTTDVKTCECQVGLDDSNGECTAADGKVGGACIEDSDCEDANASCSFLTSTCTCNLLGGFTGVDGGGCTDLFGGASTLAVPVTSLVVAAAFSLFATV</sequence>
<feature type="chain" id="PRO_5042876055" evidence="1">
    <location>
        <begin position="23"/>
        <end position="357"/>
    </location>
</feature>
<gene>
    <name evidence="2" type="ORF">V1264_024989</name>
</gene>
<dbReference type="Proteomes" id="UP001374579">
    <property type="component" value="Unassembled WGS sequence"/>
</dbReference>
<reference evidence="2 3" key="1">
    <citation type="submission" date="2024-02" db="EMBL/GenBank/DDBJ databases">
        <title>Chromosome-scale genome assembly of the rough periwinkle Littorina saxatilis.</title>
        <authorList>
            <person name="De Jode A."/>
            <person name="Faria R."/>
            <person name="Formenti G."/>
            <person name="Sims Y."/>
            <person name="Smith T.P."/>
            <person name="Tracey A."/>
            <person name="Wood J.M.D."/>
            <person name="Zagrodzka Z.B."/>
            <person name="Johannesson K."/>
            <person name="Butlin R.K."/>
            <person name="Leder E.H."/>
        </authorList>
    </citation>
    <scope>NUCLEOTIDE SEQUENCE [LARGE SCALE GENOMIC DNA]</scope>
    <source>
        <strain evidence="2">Snail1</strain>
        <tissue evidence="2">Muscle</tissue>
    </source>
</reference>
<dbReference type="AlphaFoldDB" id="A0AAN9FYU3"/>
<name>A0AAN9FYU3_9CAEN</name>
<feature type="signal peptide" evidence="1">
    <location>
        <begin position="1"/>
        <end position="22"/>
    </location>
</feature>
<dbReference type="Gene3D" id="2.170.300.10">
    <property type="entry name" value="Tie2 ligand-binding domain superfamily"/>
    <property type="match status" value="1"/>
</dbReference>
<comment type="caution">
    <text evidence="2">The sequence shown here is derived from an EMBL/GenBank/DDBJ whole genome shotgun (WGS) entry which is preliminary data.</text>
</comment>
<proteinExistence type="predicted"/>
<evidence type="ECO:0000256" key="1">
    <source>
        <dbReference type="SAM" id="SignalP"/>
    </source>
</evidence>
<organism evidence="2 3">
    <name type="scientific">Littorina saxatilis</name>
    <dbReference type="NCBI Taxonomy" id="31220"/>
    <lineage>
        <taxon>Eukaryota</taxon>
        <taxon>Metazoa</taxon>
        <taxon>Spiralia</taxon>
        <taxon>Lophotrochozoa</taxon>
        <taxon>Mollusca</taxon>
        <taxon>Gastropoda</taxon>
        <taxon>Caenogastropoda</taxon>
        <taxon>Littorinimorpha</taxon>
        <taxon>Littorinoidea</taxon>
        <taxon>Littorinidae</taxon>
        <taxon>Littorina</taxon>
    </lineage>
</organism>
<accession>A0AAN9FYU3</accession>